<dbReference type="Gene3D" id="3.50.30.40">
    <property type="entry name" value="Ribonuclease E inhibitor RraA/RraA-like"/>
    <property type="match status" value="1"/>
</dbReference>
<dbReference type="CDD" id="cd16841">
    <property type="entry name" value="RraA_family"/>
    <property type="match status" value="1"/>
</dbReference>
<dbReference type="GO" id="GO:0008428">
    <property type="term" value="F:ribonuclease inhibitor activity"/>
    <property type="evidence" value="ECO:0007669"/>
    <property type="project" value="InterPro"/>
</dbReference>
<dbReference type="EC" id="4.1.1.112" evidence="10"/>
<keyword evidence="5 9" id="KW-0479">Metal-binding</keyword>
<comment type="catalytic activity">
    <reaction evidence="8 10">
        <text>oxaloacetate + H(+) = pyruvate + CO2</text>
        <dbReference type="Rhea" id="RHEA:15641"/>
        <dbReference type="ChEBI" id="CHEBI:15361"/>
        <dbReference type="ChEBI" id="CHEBI:15378"/>
        <dbReference type="ChEBI" id="CHEBI:16452"/>
        <dbReference type="ChEBI" id="CHEBI:16526"/>
        <dbReference type="EC" id="4.1.1.112"/>
    </reaction>
</comment>
<dbReference type="PANTHER" id="PTHR33254">
    <property type="entry name" value="4-HYDROXY-4-METHYL-2-OXOGLUTARATE ALDOLASE 3-RELATED"/>
    <property type="match status" value="1"/>
</dbReference>
<evidence type="ECO:0000256" key="2">
    <source>
        <dbReference type="ARBA" id="ARBA00001968"/>
    </source>
</evidence>
<sequence>MIESRTADLCDEHDDDLESCDLQFRQFGGRSHFRGPASTVLCHEDNALIRAVLAEPGDGRVLVVDGGGSLHRALIGDMVAGLALRNGWSGIIVHGAVRDAAGLRTTDIGIKAVGTSPRRCTGTGAGRRDVPVTFGGATFTPGADVVSDDDGVVVVGAAALSGHARASGSALPEN</sequence>
<dbReference type="SUPFAM" id="SSF89562">
    <property type="entry name" value="RraA-like"/>
    <property type="match status" value="1"/>
</dbReference>
<dbReference type="PANTHER" id="PTHR33254:SF4">
    <property type="entry name" value="4-HYDROXY-4-METHYL-2-OXOGLUTARATE ALDOLASE 3-RELATED"/>
    <property type="match status" value="1"/>
</dbReference>
<feature type="binding site" evidence="9">
    <location>
        <position position="99"/>
    </location>
    <ligand>
        <name>Mg(2+)</name>
        <dbReference type="ChEBI" id="CHEBI:18420"/>
    </ligand>
</feature>
<evidence type="ECO:0000313" key="11">
    <source>
        <dbReference type="EMBL" id="GEC22835.1"/>
    </source>
</evidence>
<feature type="binding site" evidence="9">
    <location>
        <begin position="76"/>
        <end position="79"/>
    </location>
    <ligand>
        <name>substrate</name>
    </ligand>
</feature>
<evidence type="ECO:0000256" key="10">
    <source>
        <dbReference type="RuleBase" id="RU004338"/>
    </source>
</evidence>
<proteinExistence type="inferred from homology"/>
<name>A0A4Y3WVD0_9PSEU</name>
<comment type="cofactor">
    <cofactor evidence="2 10">
        <name>a divalent metal cation</name>
        <dbReference type="ChEBI" id="CHEBI:60240"/>
    </cofactor>
</comment>
<gene>
    <name evidence="11" type="ORF">PHY01_51180</name>
</gene>
<dbReference type="GO" id="GO:0051252">
    <property type="term" value="P:regulation of RNA metabolic process"/>
    <property type="evidence" value="ECO:0007669"/>
    <property type="project" value="InterPro"/>
</dbReference>
<dbReference type="GO" id="GO:0046872">
    <property type="term" value="F:metal ion binding"/>
    <property type="evidence" value="ECO:0007669"/>
    <property type="project" value="UniProtKB-KW"/>
</dbReference>
<dbReference type="NCBIfam" id="TIGR01935">
    <property type="entry name" value="NOT-MenG"/>
    <property type="match status" value="1"/>
</dbReference>
<comment type="cofactor">
    <cofactor evidence="9">
        <name>Mg(2+)</name>
        <dbReference type="ChEBI" id="CHEBI:18420"/>
    </cofactor>
</comment>
<dbReference type="AlphaFoldDB" id="A0A4Y3WVD0"/>
<dbReference type="EC" id="4.1.3.17" evidence="10"/>
<comment type="subunit">
    <text evidence="4 10">Homotrimer.</text>
</comment>
<dbReference type="NCBIfam" id="NF006875">
    <property type="entry name" value="PRK09372.1"/>
    <property type="match status" value="1"/>
</dbReference>
<dbReference type="RefSeq" id="WP_141282678.1">
    <property type="nucleotide sequence ID" value="NZ_BAAARZ010000061.1"/>
</dbReference>
<comment type="similarity">
    <text evidence="3 10">Belongs to the class II aldolase/RraA-like family.</text>
</comment>
<evidence type="ECO:0000256" key="4">
    <source>
        <dbReference type="ARBA" id="ARBA00011233"/>
    </source>
</evidence>
<keyword evidence="6 10" id="KW-0456">Lyase</keyword>
<comment type="catalytic activity">
    <reaction evidence="1 10">
        <text>4-hydroxy-4-methyl-2-oxoglutarate = 2 pyruvate</text>
        <dbReference type="Rhea" id="RHEA:22748"/>
        <dbReference type="ChEBI" id="CHEBI:15361"/>
        <dbReference type="ChEBI" id="CHEBI:58276"/>
        <dbReference type="EC" id="4.1.3.17"/>
    </reaction>
</comment>
<dbReference type="GO" id="GO:0008948">
    <property type="term" value="F:oxaloacetate decarboxylase activity"/>
    <property type="evidence" value="ECO:0007669"/>
    <property type="project" value="UniProtKB-EC"/>
</dbReference>
<evidence type="ECO:0000256" key="7">
    <source>
        <dbReference type="ARBA" id="ARBA00025046"/>
    </source>
</evidence>
<protein>
    <recommendedName>
        <fullName evidence="10">4-hydroxy-4-methyl-2-oxoglutarate aldolase</fullName>
        <shortName evidence="10">HMG aldolase</shortName>
        <ecNumber evidence="10">4.1.1.112</ecNumber>
        <ecNumber evidence="10">4.1.3.17</ecNumber>
    </recommendedName>
    <alternativeName>
        <fullName evidence="10">Oxaloacetate decarboxylase</fullName>
    </alternativeName>
</protein>
<evidence type="ECO:0000256" key="3">
    <source>
        <dbReference type="ARBA" id="ARBA00008621"/>
    </source>
</evidence>
<dbReference type="OrthoDB" id="943692at2"/>
<dbReference type="Proteomes" id="UP000320338">
    <property type="component" value="Unassembled WGS sequence"/>
</dbReference>
<evidence type="ECO:0000256" key="6">
    <source>
        <dbReference type="ARBA" id="ARBA00023239"/>
    </source>
</evidence>
<evidence type="ECO:0000256" key="9">
    <source>
        <dbReference type="PIRSR" id="PIRSR605493-1"/>
    </source>
</evidence>
<feature type="binding site" evidence="9">
    <location>
        <position position="98"/>
    </location>
    <ligand>
        <name>substrate</name>
    </ligand>
</feature>
<evidence type="ECO:0000256" key="1">
    <source>
        <dbReference type="ARBA" id="ARBA00001342"/>
    </source>
</evidence>
<evidence type="ECO:0000256" key="8">
    <source>
        <dbReference type="ARBA" id="ARBA00047973"/>
    </source>
</evidence>
<keyword evidence="9" id="KW-0460">Magnesium</keyword>
<comment type="function">
    <text evidence="7 10">Catalyzes the aldol cleavage of 4-hydroxy-4-methyl-2-oxoglutarate (HMG) into 2 molecules of pyruvate. Also contains a secondary oxaloacetate (OAA) decarboxylase activity due to the common pyruvate enolate transition state formed following C-C bond cleavage in the retro-aldol and decarboxylation reactions.</text>
</comment>
<dbReference type="InterPro" id="IPR005493">
    <property type="entry name" value="RraA/RraA-like"/>
</dbReference>
<dbReference type="Pfam" id="PF03737">
    <property type="entry name" value="RraA-like"/>
    <property type="match status" value="1"/>
</dbReference>
<dbReference type="InterPro" id="IPR036704">
    <property type="entry name" value="RraA/RraA-like_sf"/>
</dbReference>
<accession>A0A4Y3WVD0</accession>
<evidence type="ECO:0000256" key="5">
    <source>
        <dbReference type="ARBA" id="ARBA00022723"/>
    </source>
</evidence>
<reference evidence="11 12" key="1">
    <citation type="submission" date="2019-06" db="EMBL/GenBank/DDBJ databases">
        <title>Whole genome shotgun sequence of Pseudonocardia hydrocarbonoxydans NBRC 14498.</title>
        <authorList>
            <person name="Hosoyama A."/>
            <person name="Uohara A."/>
            <person name="Ohji S."/>
            <person name="Ichikawa N."/>
        </authorList>
    </citation>
    <scope>NUCLEOTIDE SEQUENCE [LARGE SCALE GENOMIC DNA]</scope>
    <source>
        <strain evidence="11 12">NBRC 14498</strain>
    </source>
</reference>
<dbReference type="GO" id="GO:0047443">
    <property type="term" value="F:4-hydroxy-4-methyl-2-oxoglutarate aldolase activity"/>
    <property type="evidence" value="ECO:0007669"/>
    <property type="project" value="UniProtKB-EC"/>
</dbReference>
<comment type="caution">
    <text evidence="11">The sequence shown here is derived from an EMBL/GenBank/DDBJ whole genome shotgun (WGS) entry which is preliminary data.</text>
</comment>
<keyword evidence="12" id="KW-1185">Reference proteome</keyword>
<dbReference type="InterPro" id="IPR010203">
    <property type="entry name" value="RraA"/>
</dbReference>
<evidence type="ECO:0000313" key="12">
    <source>
        <dbReference type="Proteomes" id="UP000320338"/>
    </source>
</evidence>
<organism evidence="11 12">
    <name type="scientific">Pseudonocardia hydrocarbonoxydans</name>
    <dbReference type="NCBI Taxonomy" id="76726"/>
    <lineage>
        <taxon>Bacteria</taxon>
        <taxon>Bacillati</taxon>
        <taxon>Actinomycetota</taxon>
        <taxon>Actinomycetes</taxon>
        <taxon>Pseudonocardiales</taxon>
        <taxon>Pseudonocardiaceae</taxon>
        <taxon>Pseudonocardia</taxon>
    </lineage>
</organism>
<dbReference type="EMBL" id="BJNG01000059">
    <property type="protein sequence ID" value="GEC22835.1"/>
    <property type="molecule type" value="Genomic_DNA"/>
</dbReference>